<feature type="chain" id="PRO_5003172040" evidence="1">
    <location>
        <begin position="29"/>
        <end position="224"/>
    </location>
</feature>
<feature type="signal peptide" evidence="1">
    <location>
        <begin position="1"/>
        <end position="28"/>
    </location>
</feature>
<keyword evidence="1" id="KW-0732">Signal</keyword>
<proteinExistence type="predicted"/>
<evidence type="ECO:0000313" key="3">
    <source>
        <dbReference type="Proteomes" id="UP000002484"/>
    </source>
</evidence>
<dbReference type="HOGENOM" id="CLU_029537_5_0_11"/>
<dbReference type="OrthoDB" id="8871309at2"/>
<dbReference type="PANTHER" id="PTHR32015">
    <property type="entry name" value="FASTING INDUCED LIPASE"/>
    <property type="match status" value="1"/>
</dbReference>
<gene>
    <name evidence="2" type="ordered locus">FraEuI1c_3433</name>
</gene>
<dbReference type="Pfam" id="PF01674">
    <property type="entry name" value="Lipase_2"/>
    <property type="match status" value="1"/>
</dbReference>
<dbReference type="eggNOG" id="COG1075">
    <property type="taxonomic scope" value="Bacteria"/>
</dbReference>
<reference evidence="2 3" key="1">
    <citation type="submission" date="2010-10" db="EMBL/GenBank/DDBJ databases">
        <title>Complete sequence of Frankia sp. EuI1c.</title>
        <authorList>
            <consortium name="US DOE Joint Genome Institute"/>
            <person name="Lucas S."/>
            <person name="Copeland A."/>
            <person name="Lapidus A."/>
            <person name="Cheng J.-F."/>
            <person name="Bruce D."/>
            <person name="Goodwin L."/>
            <person name="Pitluck S."/>
            <person name="Chertkov O."/>
            <person name="Detter J.C."/>
            <person name="Han C."/>
            <person name="Tapia R."/>
            <person name="Land M."/>
            <person name="Hauser L."/>
            <person name="Jeffries C."/>
            <person name="Kyrpides N."/>
            <person name="Ivanova N."/>
            <person name="Mikhailova N."/>
            <person name="Beauchemin N."/>
            <person name="Sen A."/>
            <person name="Sur S.A."/>
            <person name="Gtari M."/>
            <person name="Wall L."/>
            <person name="Tisa L."/>
            <person name="Woyke T."/>
        </authorList>
    </citation>
    <scope>NUCLEOTIDE SEQUENCE [LARGE SCALE GENOMIC DNA]</scope>
    <source>
        <strain evidence="3">DSM 45817 / CECT 9037 / EuI1c</strain>
    </source>
</reference>
<sequence length="224" mass="23349" precursor="true">MIKVVRALTAFFVAFGAVLIGTTGTASAATHDPVIFVYGFNGSTSTWTDMVANFEANGWSASQLVVFTYDSHQSNVTTASQLAAKVTSVLASTGASKVDIVSHSMGALSSRYYLKSLGGTAYVDDWVSLGGPNHGTSTANLCALLYTSCSQMLSGSSFLNSLNAGDETPGTVKYGTWWSSCDEVINPDSSVLLTGATNTAAGCLEHTQLHDDATVASQVRAFLS</sequence>
<protein>
    <submittedName>
        <fullName evidence="2">Lipase class 2</fullName>
    </submittedName>
</protein>
<dbReference type="KEGG" id="fri:FraEuI1c_3433"/>
<organism evidence="2 3">
    <name type="scientific">Pseudofrankia inefficax (strain DSM 45817 / CECT 9037 / DDB 130130 / EuI1c)</name>
    <name type="common">Frankia inefficax</name>
    <dbReference type="NCBI Taxonomy" id="298654"/>
    <lineage>
        <taxon>Bacteria</taxon>
        <taxon>Bacillati</taxon>
        <taxon>Actinomycetota</taxon>
        <taxon>Actinomycetes</taxon>
        <taxon>Frankiales</taxon>
        <taxon>Frankiaceae</taxon>
        <taxon>Pseudofrankia</taxon>
    </lineage>
</organism>
<keyword evidence="3" id="KW-1185">Reference proteome</keyword>
<dbReference type="EMBL" id="CP002299">
    <property type="protein sequence ID" value="ADP81442.1"/>
    <property type="molecule type" value="Genomic_DNA"/>
</dbReference>
<dbReference type="GO" id="GO:0016298">
    <property type="term" value="F:lipase activity"/>
    <property type="evidence" value="ECO:0007669"/>
    <property type="project" value="TreeGrafter"/>
</dbReference>
<dbReference type="InterPro" id="IPR002918">
    <property type="entry name" value="Lipase_EstA/Esterase_EstB"/>
</dbReference>
<dbReference type="STRING" id="298654.FraEuI1c_3433"/>
<dbReference type="Proteomes" id="UP000002484">
    <property type="component" value="Chromosome"/>
</dbReference>
<dbReference type="PANTHER" id="PTHR32015:SF1">
    <property type="entry name" value="LIPASE"/>
    <property type="match status" value="1"/>
</dbReference>
<name>E3IXY7_PSEI1</name>
<dbReference type="GO" id="GO:0016042">
    <property type="term" value="P:lipid catabolic process"/>
    <property type="evidence" value="ECO:0007669"/>
    <property type="project" value="InterPro"/>
</dbReference>
<evidence type="ECO:0000256" key="1">
    <source>
        <dbReference type="SAM" id="SignalP"/>
    </source>
</evidence>
<dbReference type="Gene3D" id="3.40.50.1820">
    <property type="entry name" value="alpha/beta hydrolase"/>
    <property type="match status" value="1"/>
</dbReference>
<evidence type="ECO:0000313" key="2">
    <source>
        <dbReference type="EMBL" id="ADP81442.1"/>
    </source>
</evidence>
<dbReference type="RefSeq" id="WP_013424560.1">
    <property type="nucleotide sequence ID" value="NC_014666.1"/>
</dbReference>
<dbReference type="InterPro" id="IPR029058">
    <property type="entry name" value="AB_hydrolase_fold"/>
</dbReference>
<accession>E3IXY7</accession>
<dbReference type="SUPFAM" id="SSF53474">
    <property type="entry name" value="alpha/beta-Hydrolases"/>
    <property type="match status" value="1"/>
</dbReference>
<dbReference type="InParanoid" id="E3IXY7"/>
<dbReference type="AlphaFoldDB" id="E3IXY7"/>